<reference evidence="7" key="1">
    <citation type="journal article" date="2019" name="Int. J. Syst. Evol. Microbiol.">
        <title>The Global Catalogue of Microorganisms (GCM) 10K type strain sequencing project: providing services to taxonomists for standard genome sequencing and annotation.</title>
        <authorList>
            <consortium name="The Broad Institute Genomics Platform"/>
            <consortium name="The Broad Institute Genome Sequencing Center for Infectious Disease"/>
            <person name="Wu L."/>
            <person name="Ma J."/>
        </authorList>
    </citation>
    <scope>NUCLEOTIDE SEQUENCE [LARGE SCALE GENOMIC DNA]</scope>
    <source>
        <strain evidence="7">JCM 17939</strain>
    </source>
</reference>
<keyword evidence="2" id="KW-0238">DNA-binding</keyword>
<accession>A0ABP8UXX2</accession>
<dbReference type="SUPFAM" id="SSF46785">
    <property type="entry name" value="Winged helix' DNA-binding domain"/>
    <property type="match status" value="1"/>
</dbReference>
<dbReference type="PANTHER" id="PTHR44846">
    <property type="entry name" value="MANNOSYL-D-GLYCERATE TRANSPORT/METABOLISM SYSTEM REPRESSOR MNGR-RELATED"/>
    <property type="match status" value="1"/>
</dbReference>
<keyword evidence="7" id="KW-1185">Reference proteome</keyword>
<dbReference type="EMBL" id="BAABHK010000036">
    <property type="protein sequence ID" value="GAA4640744.1"/>
    <property type="molecule type" value="Genomic_DNA"/>
</dbReference>
<dbReference type="CDD" id="cd07377">
    <property type="entry name" value="WHTH_GntR"/>
    <property type="match status" value="1"/>
</dbReference>
<evidence type="ECO:0000256" key="2">
    <source>
        <dbReference type="ARBA" id="ARBA00023125"/>
    </source>
</evidence>
<sequence length="127" mass="13999">MGNPRSVDRRKPYVRIADDLRAGIASGRYPVGEALPPAGEIAERYGVAKMTVSNALTVLRDEGLIQTRQGSRTTVVAKPDAPAEAEADHEERSEEFQIIFGQLQEMRSAIGHLRAKIEALDERTKDL</sequence>
<dbReference type="Pfam" id="PF00392">
    <property type="entry name" value="GntR"/>
    <property type="match status" value="1"/>
</dbReference>
<protein>
    <recommendedName>
        <fullName evidence="5">HTH gntR-type domain-containing protein</fullName>
    </recommendedName>
</protein>
<dbReference type="PANTHER" id="PTHR44846:SF17">
    <property type="entry name" value="GNTR-FAMILY TRANSCRIPTIONAL REGULATOR"/>
    <property type="match status" value="1"/>
</dbReference>
<dbReference type="InterPro" id="IPR036388">
    <property type="entry name" value="WH-like_DNA-bd_sf"/>
</dbReference>
<evidence type="ECO:0000256" key="1">
    <source>
        <dbReference type="ARBA" id="ARBA00023015"/>
    </source>
</evidence>
<evidence type="ECO:0000313" key="7">
    <source>
        <dbReference type="Proteomes" id="UP001501442"/>
    </source>
</evidence>
<feature type="domain" description="HTH gntR-type" evidence="5">
    <location>
        <begin position="10"/>
        <end position="79"/>
    </location>
</feature>
<comment type="caution">
    <text evidence="6">The sequence shown here is derived from an EMBL/GenBank/DDBJ whole genome shotgun (WGS) entry which is preliminary data.</text>
</comment>
<gene>
    <name evidence="6" type="ORF">GCM10023196_107440</name>
</gene>
<dbReference type="SMART" id="SM00345">
    <property type="entry name" value="HTH_GNTR"/>
    <property type="match status" value="1"/>
</dbReference>
<organism evidence="6 7">
    <name type="scientific">Actinoallomurus vinaceus</name>
    <dbReference type="NCBI Taxonomy" id="1080074"/>
    <lineage>
        <taxon>Bacteria</taxon>
        <taxon>Bacillati</taxon>
        <taxon>Actinomycetota</taxon>
        <taxon>Actinomycetes</taxon>
        <taxon>Streptosporangiales</taxon>
        <taxon>Thermomonosporaceae</taxon>
        <taxon>Actinoallomurus</taxon>
    </lineage>
</organism>
<evidence type="ECO:0000256" key="4">
    <source>
        <dbReference type="SAM" id="MobiDB-lite"/>
    </source>
</evidence>
<evidence type="ECO:0000256" key="3">
    <source>
        <dbReference type="ARBA" id="ARBA00023163"/>
    </source>
</evidence>
<name>A0ABP8UXX2_9ACTN</name>
<dbReference type="InterPro" id="IPR036390">
    <property type="entry name" value="WH_DNA-bd_sf"/>
</dbReference>
<dbReference type="PROSITE" id="PS50949">
    <property type="entry name" value="HTH_GNTR"/>
    <property type="match status" value="1"/>
</dbReference>
<evidence type="ECO:0000313" key="6">
    <source>
        <dbReference type="EMBL" id="GAA4640744.1"/>
    </source>
</evidence>
<keyword evidence="3" id="KW-0804">Transcription</keyword>
<dbReference type="PRINTS" id="PR00035">
    <property type="entry name" value="HTHGNTR"/>
</dbReference>
<proteinExistence type="predicted"/>
<evidence type="ECO:0000259" key="5">
    <source>
        <dbReference type="PROSITE" id="PS50949"/>
    </source>
</evidence>
<dbReference type="Gene3D" id="1.10.10.10">
    <property type="entry name" value="Winged helix-like DNA-binding domain superfamily/Winged helix DNA-binding domain"/>
    <property type="match status" value="1"/>
</dbReference>
<dbReference type="InterPro" id="IPR000524">
    <property type="entry name" value="Tscrpt_reg_HTH_GntR"/>
</dbReference>
<dbReference type="InterPro" id="IPR050679">
    <property type="entry name" value="Bact_HTH_transcr_reg"/>
</dbReference>
<feature type="region of interest" description="Disordered" evidence="4">
    <location>
        <begin position="70"/>
        <end position="93"/>
    </location>
</feature>
<dbReference type="Proteomes" id="UP001501442">
    <property type="component" value="Unassembled WGS sequence"/>
</dbReference>
<dbReference type="RefSeq" id="WP_345444616.1">
    <property type="nucleotide sequence ID" value="NZ_BAABHK010000036.1"/>
</dbReference>
<keyword evidence="1" id="KW-0805">Transcription regulation</keyword>